<protein>
    <submittedName>
        <fullName evidence="1">Uncharacterized protein</fullName>
    </submittedName>
</protein>
<comment type="caution">
    <text evidence="1">The sequence shown here is derived from an EMBL/GenBank/DDBJ whole genome shotgun (WGS) entry which is preliminary data.</text>
</comment>
<dbReference type="AlphaFoldDB" id="J9CV13"/>
<evidence type="ECO:0000313" key="1">
    <source>
        <dbReference type="EMBL" id="EJX04041.1"/>
    </source>
</evidence>
<organism evidence="1">
    <name type="scientific">gut metagenome</name>
    <dbReference type="NCBI Taxonomy" id="749906"/>
    <lineage>
        <taxon>unclassified sequences</taxon>
        <taxon>metagenomes</taxon>
        <taxon>organismal metagenomes</taxon>
    </lineage>
</organism>
<name>J9CV13_9ZZZZ</name>
<accession>J9CV13</accession>
<proteinExistence type="predicted"/>
<dbReference type="EMBL" id="AMCI01001940">
    <property type="protein sequence ID" value="EJX04041.1"/>
    <property type="molecule type" value="Genomic_DNA"/>
</dbReference>
<reference evidence="1" key="1">
    <citation type="journal article" date="2012" name="PLoS ONE">
        <title>Gene sets for utilization of primary and secondary nutrition supplies in the distal gut of endangered iberian lynx.</title>
        <authorList>
            <person name="Alcaide M."/>
            <person name="Messina E."/>
            <person name="Richter M."/>
            <person name="Bargiela R."/>
            <person name="Peplies J."/>
            <person name="Huws S.A."/>
            <person name="Newbold C.J."/>
            <person name="Golyshin P.N."/>
            <person name="Simon M.A."/>
            <person name="Lopez G."/>
            <person name="Yakimov M.M."/>
            <person name="Ferrer M."/>
        </authorList>
    </citation>
    <scope>NUCLEOTIDE SEQUENCE</scope>
</reference>
<gene>
    <name evidence="1" type="ORF">EVA_07852</name>
</gene>
<sequence length="86" mass="10108">MTVPCVRHSTRIRIDAILFSYNFERNFYRNFLVEFNNCLVSTDFLNILKNDGLAIDFETELSQLFSDMKAIYRTVTAPVRAYLSTR</sequence>